<protein>
    <recommendedName>
        <fullName evidence="2">B box-type domain-containing protein</fullName>
    </recommendedName>
</protein>
<accession>A0AAN7TYN3</accession>
<proteinExistence type="predicted"/>
<dbReference type="InterPro" id="IPR000315">
    <property type="entry name" value="Znf_B-box"/>
</dbReference>
<dbReference type="EMBL" id="JAVFKY010000006">
    <property type="protein sequence ID" value="KAK5574785.1"/>
    <property type="molecule type" value="Genomic_DNA"/>
</dbReference>
<dbReference type="PANTHER" id="PTHR31768">
    <property type="entry name" value="B BOX-TYPE DOMAIN-CONTAINING PROTEIN"/>
    <property type="match status" value="1"/>
</dbReference>
<keyword evidence="4" id="KW-1185">Reference proteome</keyword>
<evidence type="ECO:0000259" key="2">
    <source>
        <dbReference type="PROSITE" id="PS50119"/>
    </source>
</evidence>
<dbReference type="AlphaFoldDB" id="A0AAN7TYN3"/>
<dbReference type="Pfam" id="PF00643">
    <property type="entry name" value="zf-B_box"/>
    <property type="match status" value="1"/>
</dbReference>
<comment type="caution">
    <text evidence="3">The sequence shown here is derived from an EMBL/GenBank/DDBJ whole genome shotgun (WGS) entry which is preliminary data.</text>
</comment>
<organism evidence="3 4">
    <name type="scientific">Dictyostelium firmibasis</name>
    <dbReference type="NCBI Taxonomy" id="79012"/>
    <lineage>
        <taxon>Eukaryota</taxon>
        <taxon>Amoebozoa</taxon>
        <taxon>Evosea</taxon>
        <taxon>Eumycetozoa</taxon>
        <taxon>Dictyostelia</taxon>
        <taxon>Dictyosteliales</taxon>
        <taxon>Dictyosteliaceae</taxon>
        <taxon>Dictyostelium</taxon>
    </lineage>
</organism>
<dbReference type="Pfam" id="PF05725">
    <property type="entry name" value="FNIP"/>
    <property type="match status" value="1"/>
</dbReference>
<dbReference type="Proteomes" id="UP001344447">
    <property type="component" value="Unassembled WGS sequence"/>
</dbReference>
<evidence type="ECO:0000256" key="1">
    <source>
        <dbReference type="PROSITE-ProRule" id="PRU00024"/>
    </source>
</evidence>
<dbReference type="GO" id="GO:0008270">
    <property type="term" value="F:zinc ion binding"/>
    <property type="evidence" value="ECO:0007669"/>
    <property type="project" value="UniProtKB-KW"/>
</dbReference>
<dbReference type="InterPro" id="IPR040328">
    <property type="entry name" value="DDB_G0279899-like"/>
</dbReference>
<dbReference type="InterPro" id="IPR008615">
    <property type="entry name" value="FNIP"/>
</dbReference>
<evidence type="ECO:0000313" key="4">
    <source>
        <dbReference type="Proteomes" id="UP001344447"/>
    </source>
</evidence>
<gene>
    <name evidence="3" type="ORF">RB653_010038</name>
</gene>
<name>A0AAN7TYN3_9MYCE</name>
<evidence type="ECO:0000313" key="3">
    <source>
        <dbReference type="EMBL" id="KAK5574785.1"/>
    </source>
</evidence>
<keyword evidence="1" id="KW-0863">Zinc-finger</keyword>
<keyword evidence="1" id="KW-0862">Zinc</keyword>
<dbReference type="PANTHER" id="PTHR31768:SF3">
    <property type="entry name" value="B BOX-TYPE DOMAIN-CONTAINING PROTEIN-RELATED"/>
    <property type="match status" value="1"/>
</dbReference>
<reference evidence="3 4" key="1">
    <citation type="submission" date="2023-11" db="EMBL/GenBank/DDBJ databases">
        <title>Dfirmibasis_genome.</title>
        <authorList>
            <person name="Edelbroek B."/>
            <person name="Kjellin J."/>
            <person name="Jerlstrom-Hultqvist J."/>
            <person name="Soderbom F."/>
        </authorList>
    </citation>
    <scope>NUCLEOTIDE SEQUENCE [LARGE SCALE GENOMIC DNA]</scope>
    <source>
        <strain evidence="3 4">TNS-C-14</strain>
    </source>
</reference>
<sequence length="428" mass="49169">MVDSGICGSNCNINNCVCGISRNRISSSNKECSKHPKDIILICEDCIEPICEICCSSEIHSSHSLKCINSKNIFTIISKFPESKTILKESLKSIDNTLTKSENEFLESYQELGKFYEDFVKSFNQIKAMISYIENKPKEAIQFQFDICIKTYETNKSKLENYKILISNFLNIYDNIQDIQPENYITFLKHWMEIKKLLSNLNEPLPNYNKVSHSIVPDSIESIKKSLYNVFKIKIENQQDFKLLEKSSEIINNNHNGIISKPIKDENSYNNQNKQKKFKSFKKILFDGYEFTIYENGSFVPVTESIAIGIGQYFPLIFPPSCKILLLPNGFNQSLESLPSSIETLYILKIKYKLEKGSIPNSIKFIHFCEGFDQKLVKGIVPQDAIAVSLHNIQFKPSDDFISDQTLLYTTKSMSHFLNRKSEIIDSV</sequence>
<keyword evidence="1" id="KW-0479">Metal-binding</keyword>
<dbReference type="Gene3D" id="3.30.160.60">
    <property type="entry name" value="Classic Zinc Finger"/>
    <property type="match status" value="1"/>
</dbReference>
<feature type="domain" description="B box-type" evidence="2">
    <location>
        <begin position="27"/>
        <end position="68"/>
    </location>
</feature>
<dbReference type="PROSITE" id="PS50119">
    <property type="entry name" value="ZF_BBOX"/>
    <property type="match status" value="1"/>
</dbReference>
<dbReference type="SUPFAM" id="SSF57845">
    <property type="entry name" value="B-box zinc-binding domain"/>
    <property type="match status" value="1"/>
</dbReference>